<evidence type="ECO:0000256" key="7">
    <source>
        <dbReference type="ARBA" id="ARBA00070925"/>
    </source>
</evidence>
<dbReference type="NCBIfam" id="TIGR01873">
    <property type="entry name" value="cas_CT1978"/>
    <property type="match status" value="1"/>
</dbReference>
<dbReference type="SMART" id="SM00479">
    <property type="entry name" value="EXOIII"/>
    <property type="match status" value="1"/>
</dbReference>
<dbReference type="RefSeq" id="WP_067980742.1">
    <property type="nucleotide sequence ID" value="NZ_CP014163.1"/>
</dbReference>
<keyword evidence="5" id="KW-0269">Exonuclease</keyword>
<dbReference type="KEGG" id="auh:AWM75_08325"/>
<reference evidence="9 10" key="1">
    <citation type="journal article" date="2016" name="Genome Announc.">
        <title>Complete Genome Sequences of Aerococcus christensenii CCUG 28831T, Aerococcus sanguinicola CCUG 43001T, Aerococcus urinae CCUG 36881T, Aerococcus urinaeequi CCUG 28094T, Aerococcus urinaehominis CCUG 42038 BT, and Aerococcus viridans CCUG 4311T.</title>
        <authorList>
            <person name="Carkaci D."/>
            <person name="Dargis R."/>
            <person name="Nielsen X.C."/>
            <person name="Skovgaard O."/>
            <person name="Fuursted K."/>
            <person name="Christensen J.J."/>
        </authorList>
    </citation>
    <scope>NUCLEOTIDE SEQUENCE [LARGE SCALE GENOMIC DNA]</scope>
    <source>
        <strain evidence="9 10">CCUG42038B</strain>
    </source>
</reference>
<reference evidence="10" key="2">
    <citation type="submission" date="2016-01" db="EMBL/GenBank/DDBJ databases">
        <title>Six Aerococcus type strain genome sequencing and assembly using PacBio and Illumina Hiseq.</title>
        <authorList>
            <person name="Carkaci D."/>
            <person name="Dargis R."/>
            <person name="Nielsen X.C."/>
            <person name="Skovgaard O."/>
            <person name="Fuursted K."/>
            <person name="Christensen J.J."/>
        </authorList>
    </citation>
    <scope>NUCLEOTIDE SEQUENCE [LARGE SCALE GENOMIC DNA]</scope>
    <source>
        <strain evidence="10">CCUG42038B</strain>
    </source>
</reference>
<dbReference type="Pfam" id="PF00929">
    <property type="entry name" value="RNase_T"/>
    <property type="match status" value="1"/>
</dbReference>
<keyword evidence="10" id="KW-1185">Reference proteome</keyword>
<organism evidence="9 10">
    <name type="scientific">Aerococcus urinaehominis</name>
    <dbReference type="NCBI Taxonomy" id="128944"/>
    <lineage>
        <taxon>Bacteria</taxon>
        <taxon>Bacillati</taxon>
        <taxon>Bacillota</taxon>
        <taxon>Bacilli</taxon>
        <taxon>Lactobacillales</taxon>
        <taxon>Aerococcaceae</taxon>
        <taxon>Aerococcus</taxon>
    </lineage>
</organism>
<name>A0A0X8FMF8_9LACT</name>
<protein>
    <recommendedName>
        <fullName evidence="7">DNA polymerase III polC-type</fullName>
    </recommendedName>
</protein>
<dbReference type="NCBIfam" id="TIGR00573">
    <property type="entry name" value="dnaq"/>
    <property type="match status" value="1"/>
</dbReference>
<dbReference type="GO" id="GO:0045004">
    <property type="term" value="P:DNA replication proofreading"/>
    <property type="evidence" value="ECO:0007669"/>
    <property type="project" value="TreeGrafter"/>
</dbReference>
<dbReference type="InterPro" id="IPR006054">
    <property type="entry name" value="DnaQ"/>
</dbReference>
<dbReference type="SUPFAM" id="SSF53098">
    <property type="entry name" value="Ribonuclease H-like"/>
    <property type="match status" value="1"/>
</dbReference>
<keyword evidence="3" id="KW-0235">DNA replication</keyword>
<accession>A0A0X8FMF8</accession>
<dbReference type="GO" id="GO:0005829">
    <property type="term" value="C:cytosol"/>
    <property type="evidence" value="ECO:0007669"/>
    <property type="project" value="TreeGrafter"/>
</dbReference>
<keyword evidence="1" id="KW-0808">Transferase</keyword>
<dbReference type="Gene3D" id="3.30.420.10">
    <property type="entry name" value="Ribonuclease H-like superfamily/Ribonuclease H"/>
    <property type="match status" value="1"/>
</dbReference>
<dbReference type="EMBL" id="CP014163">
    <property type="protein sequence ID" value="AMB99975.1"/>
    <property type="molecule type" value="Genomic_DNA"/>
</dbReference>
<evidence type="ECO:0000256" key="6">
    <source>
        <dbReference type="ARBA" id="ARBA00022932"/>
    </source>
</evidence>
<evidence type="ECO:0000256" key="4">
    <source>
        <dbReference type="ARBA" id="ARBA00022722"/>
    </source>
</evidence>
<gene>
    <name evidence="9" type="ORF">AWM75_08325</name>
</gene>
<keyword evidence="6" id="KW-0239">DNA-directed DNA polymerase</keyword>
<proteinExistence type="predicted"/>
<evidence type="ECO:0000256" key="1">
    <source>
        <dbReference type="ARBA" id="ARBA00022679"/>
    </source>
</evidence>
<feature type="domain" description="Exonuclease" evidence="8">
    <location>
        <begin position="126"/>
        <end position="292"/>
    </location>
</feature>
<evidence type="ECO:0000256" key="5">
    <source>
        <dbReference type="ARBA" id="ARBA00022839"/>
    </source>
</evidence>
<dbReference type="InterPro" id="IPR036397">
    <property type="entry name" value="RNaseH_sf"/>
</dbReference>
<evidence type="ECO:0000313" key="9">
    <source>
        <dbReference type="EMBL" id="AMB99975.1"/>
    </source>
</evidence>
<dbReference type="STRING" id="128944.AWM75_08325"/>
<dbReference type="Gene3D" id="3.30.70.240">
    <property type="match status" value="1"/>
</dbReference>
<dbReference type="CDD" id="cd09755">
    <property type="entry name" value="Cas2_I-E"/>
    <property type="match status" value="1"/>
</dbReference>
<dbReference type="InterPro" id="IPR012337">
    <property type="entry name" value="RNaseH-like_sf"/>
</dbReference>
<evidence type="ECO:0000256" key="3">
    <source>
        <dbReference type="ARBA" id="ARBA00022705"/>
    </source>
</evidence>
<dbReference type="AlphaFoldDB" id="A0A0X8FMF8"/>
<dbReference type="GO" id="GO:0003887">
    <property type="term" value="F:DNA-directed DNA polymerase activity"/>
    <property type="evidence" value="ECO:0007669"/>
    <property type="project" value="UniProtKB-KW"/>
</dbReference>
<dbReference type="PANTHER" id="PTHR30231">
    <property type="entry name" value="DNA POLYMERASE III SUBUNIT EPSILON"/>
    <property type="match status" value="1"/>
</dbReference>
<dbReference type="FunFam" id="3.30.420.10:FF:000045">
    <property type="entry name" value="3'-5' exonuclease DinG"/>
    <property type="match status" value="1"/>
</dbReference>
<dbReference type="InterPro" id="IPR013520">
    <property type="entry name" value="Ribonucl_H"/>
</dbReference>
<dbReference type="CDD" id="cd06127">
    <property type="entry name" value="DEDDh"/>
    <property type="match status" value="1"/>
</dbReference>
<dbReference type="OrthoDB" id="9776650at2"/>
<dbReference type="InterPro" id="IPR010152">
    <property type="entry name" value="CRISPR-assoc_prot_Cas2_sub"/>
</dbReference>
<evidence type="ECO:0000256" key="2">
    <source>
        <dbReference type="ARBA" id="ARBA00022695"/>
    </source>
</evidence>
<evidence type="ECO:0000259" key="8">
    <source>
        <dbReference type="SMART" id="SM00479"/>
    </source>
</evidence>
<dbReference type="Proteomes" id="UP000062260">
    <property type="component" value="Chromosome"/>
</dbReference>
<dbReference type="GO" id="GO:0003677">
    <property type="term" value="F:DNA binding"/>
    <property type="evidence" value="ECO:0007669"/>
    <property type="project" value="InterPro"/>
</dbReference>
<dbReference type="GO" id="GO:0008408">
    <property type="term" value="F:3'-5' exonuclease activity"/>
    <property type="evidence" value="ECO:0007669"/>
    <property type="project" value="TreeGrafter"/>
</dbReference>
<keyword evidence="2" id="KW-0548">Nucleotidyltransferase</keyword>
<sequence>MPLTVITMKNAPASLRGDLSKWMQEIATGVYVGNFNSRIREQIWNRVIESVGNGEATMSYSYRNEIGYQFATHNTNRQVVDYDGIPLVQIPIEAKAEPKRPKKGFSVAAKNHQARLGQRKQATTKPLVIFDIETTGLNEKRDQIIEIAAVKIHEASIEPFHRLVNVDKQIPAAITDLTGITNQILSDEGVSIASAIQDFKLFIENTVLVGYNINFDLKFINAYLNASQQPVFNNKTQDLMKIVKKDNMFLNNYKLPTVLKSYDIMDEVVHRAQEDVVLYLKLMSKLNKFDHLNIEKLDLDGIF</sequence>
<keyword evidence="5" id="KW-0378">Hydrolase</keyword>
<dbReference type="Pfam" id="PF09707">
    <property type="entry name" value="Cas_Cas2CT1978"/>
    <property type="match status" value="1"/>
</dbReference>
<keyword evidence="4" id="KW-0540">Nuclease</keyword>
<evidence type="ECO:0000313" key="10">
    <source>
        <dbReference type="Proteomes" id="UP000062260"/>
    </source>
</evidence>
<dbReference type="PANTHER" id="PTHR30231:SF41">
    <property type="entry name" value="DNA POLYMERASE III SUBUNIT EPSILON"/>
    <property type="match status" value="1"/>
</dbReference>